<dbReference type="GO" id="GO:0061809">
    <property type="term" value="F:NAD+ nucleosidase activity, cyclic ADP-ribose generating"/>
    <property type="evidence" value="ECO:0007669"/>
    <property type="project" value="InterPro"/>
</dbReference>
<dbReference type="SUPFAM" id="SSF52309">
    <property type="entry name" value="N-(deoxy)ribosyltransferase-like"/>
    <property type="match status" value="1"/>
</dbReference>
<dbReference type="STRING" id="6412.T1FV69"/>
<reference evidence="8" key="3">
    <citation type="submission" date="2015-06" db="UniProtKB">
        <authorList>
            <consortium name="EnsemblMetazoa"/>
        </authorList>
    </citation>
    <scope>IDENTIFICATION</scope>
</reference>
<dbReference type="eggNOG" id="ENOG502S1HV">
    <property type="taxonomic scope" value="Eukaryota"/>
</dbReference>
<evidence type="ECO:0000313" key="7">
    <source>
        <dbReference type="EMBL" id="ESN95290.1"/>
    </source>
</evidence>
<sequence length="329" mass="37027">MSTMPCSIMMNSLLSLTLLLSLPSLEAAPQRTPMSFPNIFIARCQEFQEVIKPELFENNPKNCSTLWYKFASSFMYKDPCNVKSEDYQDFLNEADHYMDTKDKTMYWSGMTDFVIAYTAYSKTYTTIRDQLAVYILKNSDVWCGQEGKPDMNFKQCPGFENCPNSAVGAFWKQMSKHFASKVRGTVHLMLNASSPAAFRENSIFATHELPNLNRANTPRLFVHMVSNLGSTPVEECVTGSVARLKELVEKKGMAFHCDLNNRSIRHFQCVDAADHKGCPQEQVCPDIAHGNSQQKQQKSSGENGANSLDGVVITHLLCLFLALYRSSSV</sequence>
<dbReference type="AlphaFoldDB" id="T1FV69"/>
<keyword evidence="5" id="KW-1015">Disulfide bond</keyword>
<evidence type="ECO:0000256" key="5">
    <source>
        <dbReference type="ARBA" id="ARBA00023157"/>
    </source>
</evidence>
<evidence type="ECO:0000313" key="9">
    <source>
        <dbReference type="Proteomes" id="UP000015101"/>
    </source>
</evidence>
<dbReference type="GO" id="GO:0016740">
    <property type="term" value="F:transferase activity"/>
    <property type="evidence" value="ECO:0007669"/>
    <property type="project" value="UniProtKB-KW"/>
</dbReference>
<dbReference type="CTD" id="20212715"/>
<dbReference type="OMA" id="SCQTCAN"/>
<organism evidence="8 9">
    <name type="scientific">Helobdella robusta</name>
    <name type="common">Californian leech</name>
    <dbReference type="NCBI Taxonomy" id="6412"/>
    <lineage>
        <taxon>Eukaryota</taxon>
        <taxon>Metazoa</taxon>
        <taxon>Spiralia</taxon>
        <taxon>Lophotrochozoa</taxon>
        <taxon>Annelida</taxon>
        <taxon>Clitellata</taxon>
        <taxon>Hirudinea</taxon>
        <taxon>Rhynchobdellida</taxon>
        <taxon>Glossiphoniidae</taxon>
        <taxon>Helobdella</taxon>
    </lineage>
</organism>
<protein>
    <submittedName>
        <fullName evidence="7 8">Uncharacterized protein</fullName>
    </submittedName>
</protein>
<dbReference type="EMBL" id="KB097536">
    <property type="protein sequence ID" value="ESN95290.1"/>
    <property type="molecule type" value="Genomic_DNA"/>
</dbReference>
<feature type="chain" id="PRO_5010981039" evidence="6">
    <location>
        <begin position="28"/>
        <end position="329"/>
    </location>
</feature>
<dbReference type="RefSeq" id="XP_009026689.1">
    <property type="nucleotide sequence ID" value="XM_009028441.1"/>
</dbReference>
<keyword evidence="3" id="KW-0378">Hydrolase</keyword>
<gene>
    <name evidence="8" type="primary">20212715</name>
    <name evidence="7" type="ORF">HELRODRAFT_193621</name>
</gene>
<dbReference type="GO" id="GO:0030890">
    <property type="term" value="P:positive regulation of B cell proliferation"/>
    <property type="evidence" value="ECO:0000318"/>
    <property type="project" value="GO_Central"/>
</dbReference>
<keyword evidence="9" id="KW-1185">Reference proteome</keyword>
<evidence type="ECO:0000256" key="1">
    <source>
        <dbReference type="ARBA" id="ARBA00005406"/>
    </source>
</evidence>
<dbReference type="GeneID" id="20212715"/>
<keyword evidence="2" id="KW-0808">Transferase</keyword>
<dbReference type="OrthoDB" id="10028716at2759"/>
<keyword evidence="4" id="KW-0520">NAD</keyword>
<dbReference type="GO" id="GO:0005886">
    <property type="term" value="C:plasma membrane"/>
    <property type="evidence" value="ECO:0000318"/>
    <property type="project" value="GO_Central"/>
</dbReference>
<dbReference type="KEGG" id="hro:HELRODRAFT_193621"/>
<evidence type="ECO:0000313" key="8">
    <source>
        <dbReference type="EnsemblMetazoa" id="HelroP193621"/>
    </source>
</evidence>
<keyword evidence="6" id="KW-0732">Signal</keyword>
<reference evidence="7 9" key="2">
    <citation type="journal article" date="2013" name="Nature">
        <title>Insights into bilaterian evolution from three spiralian genomes.</title>
        <authorList>
            <person name="Simakov O."/>
            <person name="Marletaz F."/>
            <person name="Cho S.J."/>
            <person name="Edsinger-Gonzales E."/>
            <person name="Havlak P."/>
            <person name="Hellsten U."/>
            <person name="Kuo D.H."/>
            <person name="Larsson T."/>
            <person name="Lv J."/>
            <person name="Arendt D."/>
            <person name="Savage R."/>
            <person name="Osoegawa K."/>
            <person name="de Jong P."/>
            <person name="Grimwood J."/>
            <person name="Chapman J.A."/>
            <person name="Shapiro H."/>
            <person name="Aerts A."/>
            <person name="Otillar R.P."/>
            <person name="Terry A.Y."/>
            <person name="Boore J.L."/>
            <person name="Grigoriev I.V."/>
            <person name="Lindberg D.R."/>
            <person name="Seaver E.C."/>
            <person name="Weisblat D.A."/>
            <person name="Putnam N.H."/>
            <person name="Rokhsar D.S."/>
        </authorList>
    </citation>
    <scope>NUCLEOTIDE SEQUENCE</scope>
</reference>
<dbReference type="EnsemblMetazoa" id="HelroT193621">
    <property type="protein sequence ID" value="HelroP193621"/>
    <property type="gene ID" value="HelroG193621"/>
</dbReference>
<dbReference type="GO" id="GO:0016849">
    <property type="term" value="F:phosphorus-oxygen lyase activity"/>
    <property type="evidence" value="ECO:0000318"/>
    <property type="project" value="GO_Central"/>
</dbReference>
<name>T1FV69_HELRO</name>
<dbReference type="Gene3D" id="1.20.82.10">
    <property type="entry name" value="ADP Ribosyl Cyclase, Chain A, domain 1"/>
    <property type="match status" value="1"/>
</dbReference>
<evidence type="ECO:0000256" key="4">
    <source>
        <dbReference type="ARBA" id="ARBA00023027"/>
    </source>
</evidence>
<dbReference type="InParanoid" id="T1FV69"/>
<proteinExistence type="inferred from homology"/>
<evidence type="ECO:0000256" key="3">
    <source>
        <dbReference type="ARBA" id="ARBA00022801"/>
    </source>
</evidence>
<dbReference type="PANTHER" id="PTHR10912">
    <property type="entry name" value="ADP-RIBOSYL CYCLASE"/>
    <property type="match status" value="1"/>
</dbReference>
<dbReference type="Proteomes" id="UP000015101">
    <property type="component" value="Unassembled WGS sequence"/>
</dbReference>
<comment type="similarity">
    <text evidence="1">Belongs to the ADP-ribosyl cyclase family.</text>
</comment>
<dbReference type="Pfam" id="PF02267">
    <property type="entry name" value="Rib_hydrolayse"/>
    <property type="match status" value="1"/>
</dbReference>
<feature type="signal peptide" evidence="6">
    <location>
        <begin position="1"/>
        <end position="27"/>
    </location>
</feature>
<accession>T1FV69</accession>
<dbReference type="PANTHER" id="PTHR10912:SF7">
    <property type="entry name" value="ADP-RIBOSYL CYCLASE_CYCLIC ADP-RIBOSE HYDROLASE"/>
    <property type="match status" value="1"/>
</dbReference>
<evidence type="ECO:0000256" key="6">
    <source>
        <dbReference type="SAM" id="SignalP"/>
    </source>
</evidence>
<dbReference type="HOGENOM" id="CLU_067834_0_0_1"/>
<dbReference type="Gene3D" id="3.40.50.720">
    <property type="entry name" value="NAD(P)-binding Rossmann-like Domain"/>
    <property type="match status" value="1"/>
</dbReference>
<dbReference type="EMBL" id="AMQM01006905">
    <property type="status" value="NOT_ANNOTATED_CDS"/>
    <property type="molecule type" value="Genomic_DNA"/>
</dbReference>
<dbReference type="InterPro" id="IPR003193">
    <property type="entry name" value="ADP-ribosyl_cyclase"/>
</dbReference>
<evidence type="ECO:0000256" key="2">
    <source>
        <dbReference type="ARBA" id="ARBA00022679"/>
    </source>
</evidence>
<reference evidence="9" key="1">
    <citation type="submission" date="2012-12" db="EMBL/GenBank/DDBJ databases">
        <authorList>
            <person name="Hellsten U."/>
            <person name="Grimwood J."/>
            <person name="Chapman J.A."/>
            <person name="Shapiro H."/>
            <person name="Aerts A."/>
            <person name="Otillar R.P."/>
            <person name="Terry A.Y."/>
            <person name="Boore J.L."/>
            <person name="Simakov O."/>
            <person name="Marletaz F."/>
            <person name="Cho S.-J."/>
            <person name="Edsinger-Gonzales E."/>
            <person name="Havlak P."/>
            <person name="Kuo D.-H."/>
            <person name="Larsson T."/>
            <person name="Lv J."/>
            <person name="Arendt D."/>
            <person name="Savage R."/>
            <person name="Osoegawa K."/>
            <person name="de Jong P."/>
            <person name="Lindberg D.R."/>
            <person name="Seaver E.C."/>
            <person name="Weisblat D.A."/>
            <person name="Putnam N.H."/>
            <person name="Grigoriev I.V."/>
            <person name="Rokhsar D.S."/>
        </authorList>
    </citation>
    <scope>NUCLEOTIDE SEQUENCE</scope>
</reference>